<dbReference type="GO" id="GO:0005604">
    <property type="term" value="C:basement membrane"/>
    <property type="evidence" value="ECO:0007669"/>
    <property type="project" value="TreeGrafter"/>
</dbReference>
<evidence type="ECO:0000256" key="2">
    <source>
        <dbReference type="ARBA" id="ARBA00023292"/>
    </source>
</evidence>
<name>Q4RAY3_TETNG</name>
<dbReference type="GO" id="GO:0009888">
    <property type="term" value="P:tissue development"/>
    <property type="evidence" value="ECO:0007669"/>
    <property type="project" value="TreeGrafter"/>
</dbReference>
<dbReference type="PANTHER" id="PTHR10574">
    <property type="entry name" value="NETRIN/LAMININ-RELATED"/>
    <property type="match status" value="1"/>
</dbReference>
<reference evidence="4" key="2">
    <citation type="submission" date="2004-02" db="EMBL/GenBank/DDBJ databases">
        <authorList>
            <consortium name="Genoscope"/>
            <consortium name="Whitehead Institute Centre for Genome Research"/>
        </authorList>
    </citation>
    <scope>NUCLEOTIDE SEQUENCE</scope>
</reference>
<proteinExistence type="predicted"/>
<evidence type="ECO:0000313" key="4">
    <source>
        <dbReference type="EMBL" id="CAG14450.1"/>
    </source>
</evidence>
<feature type="domain" description="Laminin EGF-like" evidence="3">
    <location>
        <begin position="2"/>
        <end position="30"/>
    </location>
</feature>
<reference evidence="4" key="1">
    <citation type="journal article" date="2004" name="Nature">
        <title>Genome duplication in the teleost fish Tetraodon nigroviridis reveals the early vertebrate proto-karyotype.</title>
        <authorList>
            <person name="Jaillon O."/>
            <person name="Aury J.-M."/>
            <person name="Brunet F."/>
            <person name="Petit J.-L."/>
            <person name="Stange-Thomann N."/>
            <person name="Mauceli E."/>
            <person name="Bouneau L."/>
            <person name="Fischer C."/>
            <person name="Ozouf-Costaz C."/>
            <person name="Bernot A."/>
            <person name="Nicaud S."/>
            <person name="Jaffe D."/>
            <person name="Fisher S."/>
            <person name="Lutfalla G."/>
            <person name="Dossat C."/>
            <person name="Segurens B."/>
            <person name="Dasilva C."/>
            <person name="Salanoubat M."/>
            <person name="Levy M."/>
            <person name="Boudet N."/>
            <person name="Castellano S."/>
            <person name="Anthouard V."/>
            <person name="Jubin C."/>
            <person name="Castelli V."/>
            <person name="Katinka M."/>
            <person name="Vacherie B."/>
            <person name="Biemont C."/>
            <person name="Skalli Z."/>
            <person name="Cattolico L."/>
            <person name="Poulain J."/>
            <person name="De Berardinis V."/>
            <person name="Cruaud C."/>
            <person name="Duprat S."/>
            <person name="Brottier P."/>
            <person name="Coutanceau J.-P."/>
            <person name="Gouzy J."/>
            <person name="Parra G."/>
            <person name="Lardier G."/>
            <person name="Chapple C."/>
            <person name="McKernan K.J."/>
            <person name="McEwan P."/>
            <person name="Bosak S."/>
            <person name="Kellis M."/>
            <person name="Volff J.-N."/>
            <person name="Guigo R."/>
            <person name="Zody M.C."/>
            <person name="Mesirov J."/>
            <person name="Lindblad-Toh K."/>
            <person name="Birren B."/>
            <person name="Nusbaum C."/>
            <person name="Kahn D."/>
            <person name="Robinson-Rechavi M."/>
            <person name="Laudet V."/>
            <person name="Schachter V."/>
            <person name="Quetier F."/>
            <person name="Saurin W."/>
            <person name="Scarpelli C."/>
            <person name="Wincker P."/>
            <person name="Lander E.S."/>
            <person name="Weissenbach J."/>
            <person name="Roest Crollius H."/>
        </authorList>
    </citation>
    <scope>NUCLEOTIDE SEQUENCE [LARGE SCALE GENOMIC DNA]</scope>
</reference>
<protein>
    <submittedName>
        <fullName evidence="4">(spotted green pufferfish) hypothetical protein</fullName>
    </submittedName>
</protein>
<comment type="caution">
    <text evidence="4">The sequence shown here is derived from an EMBL/GenBank/DDBJ whole genome shotgun (WGS) entry which is preliminary data.</text>
</comment>
<dbReference type="Gene3D" id="2.10.25.10">
    <property type="entry name" value="Laminin"/>
    <property type="match status" value="1"/>
</dbReference>
<dbReference type="EMBL" id="CAAE01022689">
    <property type="protein sequence ID" value="CAG14450.1"/>
    <property type="molecule type" value="Genomic_DNA"/>
</dbReference>
<dbReference type="PANTHER" id="PTHR10574:SF406">
    <property type="entry name" value="LAMININ SUBUNIT ALPHA 5"/>
    <property type="match status" value="1"/>
</dbReference>
<dbReference type="Pfam" id="PF00053">
    <property type="entry name" value="EGF_laminin"/>
    <property type="match status" value="1"/>
</dbReference>
<feature type="non-terminal residue" evidence="4">
    <location>
        <position position="39"/>
    </location>
</feature>
<dbReference type="GO" id="GO:0007411">
    <property type="term" value="P:axon guidance"/>
    <property type="evidence" value="ECO:0007669"/>
    <property type="project" value="TreeGrafter"/>
</dbReference>
<dbReference type="OrthoDB" id="10011303at2759"/>
<organism evidence="4">
    <name type="scientific">Tetraodon nigroviridis</name>
    <name type="common">Spotted green pufferfish</name>
    <name type="synonym">Chelonodon nigroviridis</name>
    <dbReference type="NCBI Taxonomy" id="99883"/>
    <lineage>
        <taxon>Eukaryota</taxon>
        <taxon>Metazoa</taxon>
        <taxon>Chordata</taxon>
        <taxon>Craniata</taxon>
        <taxon>Vertebrata</taxon>
        <taxon>Euteleostomi</taxon>
        <taxon>Actinopterygii</taxon>
        <taxon>Neopterygii</taxon>
        <taxon>Teleostei</taxon>
        <taxon>Neoteleostei</taxon>
        <taxon>Acanthomorphata</taxon>
        <taxon>Eupercaria</taxon>
        <taxon>Tetraodontiformes</taxon>
        <taxon>Tetradontoidea</taxon>
        <taxon>Tetraodontidae</taxon>
        <taxon>Tetraodon</taxon>
    </lineage>
</organism>
<dbReference type="GO" id="GO:0009887">
    <property type="term" value="P:animal organ morphogenesis"/>
    <property type="evidence" value="ECO:0007669"/>
    <property type="project" value="TreeGrafter"/>
</dbReference>
<evidence type="ECO:0000256" key="1">
    <source>
        <dbReference type="ARBA" id="ARBA00023157"/>
    </source>
</evidence>
<accession>Q4RAY3</accession>
<keyword evidence="2" id="KW-0424">Laminin EGF-like domain</keyword>
<dbReference type="InterPro" id="IPR050440">
    <property type="entry name" value="Laminin/Netrin_ECM"/>
</dbReference>
<dbReference type="GO" id="GO:0005201">
    <property type="term" value="F:extracellular matrix structural constituent"/>
    <property type="evidence" value="ECO:0007669"/>
    <property type="project" value="TreeGrafter"/>
</dbReference>
<feature type="non-terminal residue" evidence="4">
    <location>
        <position position="1"/>
    </location>
</feature>
<evidence type="ECO:0000259" key="3">
    <source>
        <dbReference type="Pfam" id="PF00053"/>
    </source>
</evidence>
<dbReference type="CDD" id="cd00055">
    <property type="entry name" value="EGF_Lam"/>
    <property type="match status" value="1"/>
</dbReference>
<sequence>RLQCDCQHNTCGVSCDQCCPGYNQLPWKPATTYSANECE</sequence>
<dbReference type="AlphaFoldDB" id="Q4RAY3"/>
<dbReference type="KEGG" id="tng:GSTEN00037936G001"/>
<dbReference type="SUPFAM" id="SSF57196">
    <property type="entry name" value="EGF/Laminin"/>
    <property type="match status" value="1"/>
</dbReference>
<dbReference type="InterPro" id="IPR002049">
    <property type="entry name" value="LE_dom"/>
</dbReference>
<keyword evidence="1" id="KW-1015">Disulfide bond</keyword>
<gene>
    <name evidence="4" type="ORF">GSTENG00037936001</name>
</gene>